<feature type="compositionally biased region" description="Low complexity" evidence="1">
    <location>
        <begin position="380"/>
        <end position="397"/>
    </location>
</feature>
<protein>
    <recommendedName>
        <fullName evidence="2">DnaT DNA-binding domain-containing protein</fullName>
    </recommendedName>
</protein>
<feature type="compositionally biased region" description="Polar residues" evidence="1">
    <location>
        <begin position="365"/>
        <end position="379"/>
    </location>
</feature>
<organism evidence="3 4">
    <name type="scientific">Candidatus Pantoea symbiotica</name>
    <dbReference type="NCBI Taxonomy" id="1884370"/>
    <lineage>
        <taxon>Bacteria</taxon>
        <taxon>Pseudomonadati</taxon>
        <taxon>Pseudomonadota</taxon>
        <taxon>Gammaproteobacteria</taxon>
        <taxon>Enterobacterales</taxon>
        <taxon>Erwiniaceae</taxon>
        <taxon>Pantoea</taxon>
    </lineage>
</organism>
<feature type="region of interest" description="Disordered" evidence="1">
    <location>
        <begin position="202"/>
        <end position="326"/>
    </location>
</feature>
<proteinExistence type="predicted"/>
<dbReference type="Gene3D" id="1.10.8.1180">
    <property type="match status" value="1"/>
</dbReference>
<dbReference type="InterPro" id="IPR040480">
    <property type="entry name" value="DnaT_DNA_bind"/>
</dbReference>
<feature type="compositionally biased region" description="Low complexity" evidence="1">
    <location>
        <begin position="311"/>
        <end position="322"/>
    </location>
</feature>
<dbReference type="RefSeq" id="WP_091003920.1">
    <property type="nucleotide sequence ID" value="NZ_FOSD01000006.1"/>
</dbReference>
<evidence type="ECO:0000256" key="1">
    <source>
        <dbReference type="SAM" id="MobiDB-lite"/>
    </source>
</evidence>
<feature type="compositionally biased region" description="Polar residues" evidence="1">
    <location>
        <begin position="223"/>
        <end position="304"/>
    </location>
</feature>
<evidence type="ECO:0000313" key="3">
    <source>
        <dbReference type="EMBL" id="SFK33854.1"/>
    </source>
</evidence>
<gene>
    <name evidence="3" type="ORF">SAMN05518863_106168</name>
</gene>
<dbReference type="EMBL" id="FOSD01000006">
    <property type="protein sequence ID" value="SFK33854.1"/>
    <property type="molecule type" value="Genomic_DNA"/>
</dbReference>
<feature type="region of interest" description="Disordered" evidence="1">
    <location>
        <begin position="365"/>
        <end position="397"/>
    </location>
</feature>
<comment type="caution">
    <text evidence="3">The sequence shown here is derived from an EMBL/GenBank/DDBJ whole genome shotgun (WGS) entry which is preliminary data.</text>
</comment>
<evidence type="ECO:0000313" key="4">
    <source>
        <dbReference type="Proteomes" id="UP000198841"/>
    </source>
</evidence>
<keyword evidence="4" id="KW-1185">Reference proteome</keyword>
<dbReference type="Pfam" id="PF17948">
    <property type="entry name" value="DnaT"/>
    <property type="match status" value="1"/>
</dbReference>
<accession>A0A1I3YPT5</accession>
<name>A0A1I3YPT5_9GAMM</name>
<reference evidence="3 4" key="1">
    <citation type="submission" date="2016-10" db="EMBL/GenBank/DDBJ databases">
        <authorList>
            <person name="Varghese N."/>
            <person name="Submissions S."/>
        </authorList>
    </citation>
    <scope>NUCLEOTIDE SEQUENCE [LARGE SCALE GENOMIC DNA]</scope>
    <source>
        <strain evidence="3 4">YR512</strain>
    </source>
</reference>
<sequence length="619" mass="66870">MFAKKMKSPEVLSSHPKVHLMAQHLLIPPRSVGEGSHRAKQEGSIRDKRDITVAGLLKFWSVAKHHARKGVIPDADLSYIDAVVNHPGFGQAMQKVGWVKYDKRRNCLALTEMKGEQQKIEGKKSQAALRQQRYRMRLKVRNWIVEGRRAAAELANSSRFKNQTVVIKHDEVYDEEGRLLKLGSITVDGKTTHVGYCYPQHKTTDKHGRPSWASDISISDSDVTQSVTGSVTPGDSGVTQSVTGSVTPGDSDVTQSVTNIVTPGDSDVTQSVTGSVTPGDSDVTQSVTGSVTPGDSGVTQSVTDIVTPDDSGVTQSVSGSVTPAESGVTQSVTYSVTIGDSGVTQSVTDSVTIGDSGVTQSVTGSVTPAESGVTQSVTDSVTPGVSGVTQSVTGSVTRNVPGGLTRVIPSRARTRFSFLRSKTLKSKPKTTHIAREKISWPVDNFDPNSKITLTPDWLTDFPTPWVSKSSPRKTRPSGCAFDAMRNVTQSVTILRTGNSATCVTRKRAACGSTGGGNAQSTEQAKFRLDPHWTTSSQFLIHARDIGIELDTDASNYELSEFVNYWMEEGALHTQKQWETKLARFIGKGRKRAAKHAKRRQDFTIPTSMDYAIPHGFHGG</sequence>
<dbReference type="Proteomes" id="UP000198841">
    <property type="component" value="Unassembled WGS sequence"/>
</dbReference>
<feature type="domain" description="DnaT DNA-binding" evidence="2">
    <location>
        <begin position="526"/>
        <end position="595"/>
    </location>
</feature>
<evidence type="ECO:0000259" key="2">
    <source>
        <dbReference type="Pfam" id="PF17948"/>
    </source>
</evidence>